<dbReference type="RefSeq" id="WP_380322375.1">
    <property type="nucleotide sequence ID" value="NZ_JBHYPW010000017.1"/>
</dbReference>
<evidence type="ECO:0000313" key="5">
    <source>
        <dbReference type="Proteomes" id="UP001599542"/>
    </source>
</evidence>
<evidence type="ECO:0000256" key="1">
    <source>
        <dbReference type="ARBA" id="ARBA00022801"/>
    </source>
</evidence>
<dbReference type="GO" id="GO:0016787">
    <property type="term" value="F:hydrolase activity"/>
    <property type="evidence" value="ECO:0007669"/>
    <property type="project" value="UniProtKB-KW"/>
</dbReference>
<feature type="domain" description="Alpha/beta hydrolase fold-3" evidence="3">
    <location>
        <begin position="83"/>
        <end position="297"/>
    </location>
</feature>
<name>A0ABW6GGH1_9ACTN</name>
<dbReference type="EMBL" id="JBHYPX010000010">
    <property type="protein sequence ID" value="MFE1351797.1"/>
    <property type="molecule type" value="Genomic_DNA"/>
</dbReference>
<organism evidence="4 5">
    <name type="scientific">Kitasatospora phosalacinea</name>
    <dbReference type="NCBI Taxonomy" id="2065"/>
    <lineage>
        <taxon>Bacteria</taxon>
        <taxon>Bacillati</taxon>
        <taxon>Actinomycetota</taxon>
        <taxon>Actinomycetes</taxon>
        <taxon>Kitasatosporales</taxon>
        <taxon>Streptomycetaceae</taxon>
        <taxon>Kitasatospora</taxon>
    </lineage>
</organism>
<dbReference type="PANTHER" id="PTHR48081:SF8">
    <property type="entry name" value="ALPHA_BETA HYDROLASE FOLD-3 DOMAIN-CONTAINING PROTEIN-RELATED"/>
    <property type="match status" value="1"/>
</dbReference>
<keyword evidence="5" id="KW-1185">Reference proteome</keyword>
<reference evidence="4 5" key="1">
    <citation type="submission" date="2024-09" db="EMBL/GenBank/DDBJ databases">
        <title>The Natural Products Discovery Center: Release of the First 8490 Sequenced Strains for Exploring Actinobacteria Biosynthetic Diversity.</title>
        <authorList>
            <person name="Kalkreuter E."/>
            <person name="Kautsar S.A."/>
            <person name="Yang D."/>
            <person name="Bader C.D."/>
            <person name="Teijaro C.N."/>
            <person name="Fluegel L."/>
            <person name="Davis C.M."/>
            <person name="Simpson J.R."/>
            <person name="Lauterbach L."/>
            <person name="Steele A.D."/>
            <person name="Gui C."/>
            <person name="Meng S."/>
            <person name="Li G."/>
            <person name="Viehrig K."/>
            <person name="Ye F."/>
            <person name="Su P."/>
            <person name="Kiefer A.F."/>
            <person name="Nichols A."/>
            <person name="Cepeda A.J."/>
            <person name="Yan W."/>
            <person name="Fan B."/>
            <person name="Jiang Y."/>
            <person name="Adhikari A."/>
            <person name="Zheng C.-J."/>
            <person name="Schuster L."/>
            <person name="Cowan T.M."/>
            <person name="Smanski M.J."/>
            <person name="Chevrette M.G."/>
            <person name="De Carvalho L.P.S."/>
            <person name="Shen B."/>
        </authorList>
    </citation>
    <scope>NUCLEOTIDE SEQUENCE [LARGE SCALE GENOMIC DNA]</scope>
    <source>
        <strain evidence="4 5">NPDC058753</strain>
    </source>
</reference>
<gene>
    <name evidence="4" type="ORF">ACFW6T_07370</name>
</gene>
<protein>
    <submittedName>
        <fullName evidence="4">Alpha/beta hydrolase</fullName>
    </submittedName>
</protein>
<dbReference type="PANTHER" id="PTHR48081">
    <property type="entry name" value="AB HYDROLASE SUPERFAMILY PROTEIN C4A8.06C"/>
    <property type="match status" value="1"/>
</dbReference>
<accession>A0ABW6GGH1</accession>
<keyword evidence="1 4" id="KW-0378">Hydrolase</keyword>
<dbReference type="Gene3D" id="3.40.50.1820">
    <property type="entry name" value="alpha/beta hydrolase"/>
    <property type="match status" value="1"/>
</dbReference>
<dbReference type="Pfam" id="PF07859">
    <property type="entry name" value="Abhydrolase_3"/>
    <property type="match status" value="1"/>
</dbReference>
<evidence type="ECO:0000313" key="4">
    <source>
        <dbReference type="EMBL" id="MFE1351797.1"/>
    </source>
</evidence>
<dbReference type="InterPro" id="IPR029058">
    <property type="entry name" value="AB_hydrolase_fold"/>
</dbReference>
<evidence type="ECO:0000256" key="2">
    <source>
        <dbReference type="SAM" id="MobiDB-lite"/>
    </source>
</evidence>
<feature type="region of interest" description="Disordered" evidence="2">
    <location>
        <begin position="192"/>
        <end position="214"/>
    </location>
</feature>
<feature type="compositionally biased region" description="Acidic residues" evidence="2">
    <location>
        <begin position="201"/>
        <end position="214"/>
    </location>
</feature>
<proteinExistence type="predicted"/>
<sequence>MPLHPQAEAMRARRAAAGTPPLYTRTLAEARAADLADLRAATGSGEEVHHVGEFAFDGPGGPLTLRHYRPEPRTETDPPGPALLYLYGGGWALGSLETGDPVCRALANATGADVLAVGYRHAPEHRFPAAVHDCWAALDRIARHAAELGIDPDRIAVGGDSAGGNLAAALTLLARERGGPAILHQLLVYPNTDHRLPPPGTDDDGTGDDGTDDDPALFNRHSVAWYWGHYLADPADAANPLASPLRAPSLAGLPPATVITAEYDPLRDEGEEYAEALRAAGVPVELRRYDGMPHGFFAMPGILDDGRSAQLFAAERLVAAYQAAEAQR</sequence>
<dbReference type="InterPro" id="IPR050300">
    <property type="entry name" value="GDXG_lipolytic_enzyme"/>
</dbReference>
<dbReference type="InterPro" id="IPR013094">
    <property type="entry name" value="AB_hydrolase_3"/>
</dbReference>
<comment type="caution">
    <text evidence="4">The sequence shown here is derived from an EMBL/GenBank/DDBJ whole genome shotgun (WGS) entry which is preliminary data.</text>
</comment>
<dbReference type="SUPFAM" id="SSF53474">
    <property type="entry name" value="alpha/beta-Hydrolases"/>
    <property type="match status" value="1"/>
</dbReference>
<evidence type="ECO:0000259" key="3">
    <source>
        <dbReference type="Pfam" id="PF07859"/>
    </source>
</evidence>
<dbReference type="Proteomes" id="UP001599542">
    <property type="component" value="Unassembled WGS sequence"/>
</dbReference>